<dbReference type="EMBL" id="CP019791">
    <property type="protein sequence ID" value="AQT68316.1"/>
    <property type="molecule type" value="Genomic_DNA"/>
</dbReference>
<accession>A0A1U9NLD5</accession>
<feature type="signal peptide" evidence="1">
    <location>
        <begin position="1"/>
        <end position="22"/>
    </location>
</feature>
<gene>
    <name evidence="3" type="ORF">STSP2_01475</name>
</gene>
<dbReference type="Pfam" id="PF07589">
    <property type="entry name" value="PEP-CTERM"/>
    <property type="match status" value="1"/>
</dbReference>
<dbReference type="InterPro" id="IPR013424">
    <property type="entry name" value="Ice-binding_C"/>
</dbReference>
<feature type="domain" description="Ice-binding protein C-terminal" evidence="2">
    <location>
        <begin position="249"/>
        <end position="271"/>
    </location>
</feature>
<evidence type="ECO:0000256" key="1">
    <source>
        <dbReference type="SAM" id="SignalP"/>
    </source>
</evidence>
<dbReference type="AlphaFoldDB" id="A0A1U9NLD5"/>
<dbReference type="STRING" id="1936003.STSP2_01475"/>
<reference evidence="4" key="1">
    <citation type="submission" date="2017-02" db="EMBL/GenBank/DDBJ databases">
        <title>Comparative genomics and description of representatives of a novel lineage of planctomycetes thriving in anoxic sediments.</title>
        <authorList>
            <person name="Spring S."/>
            <person name="Bunk B."/>
            <person name="Sproer C."/>
        </authorList>
    </citation>
    <scope>NUCLEOTIDE SEQUENCE [LARGE SCALE GENOMIC DNA]</scope>
    <source>
        <strain evidence="4">ST-NAGAB-D1</strain>
    </source>
</reference>
<feature type="chain" id="PRO_5013364410" description="Ice-binding protein C-terminal domain-containing protein" evidence="1">
    <location>
        <begin position="23"/>
        <end position="272"/>
    </location>
</feature>
<evidence type="ECO:0000313" key="3">
    <source>
        <dbReference type="EMBL" id="AQT68316.1"/>
    </source>
</evidence>
<dbReference type="PROSITE" id="PS51257">
    <property type="entry name" value="PROKAR_LIPOPROTEIN"/>
    <property type="match status" value="1"/>
</dbReference>
<organism evidence="3 4">
    <name type="scientific">Anaerohalosphaera lusitana</name>
    <dbReference type="NCBI Taxonomy" id="1936003"/>
    <lineage>
        <taxon>Bacteria</taxon>
        <taxon>Pseudomonadati</taxon>
        <taxon>Planctomycetota</taxon>
        <taxon>Phycisphaerae</taxon>
        <taxon>Sedimentisphaerales</taxon>
        <taxon>Anaerohalosphaeraceae</taxon>
        <taxon>Anaerohalosphaera</taxon>
    </lineage>
</organism>
<protein>
    <recommendedName>
        <fullName evidence="2">Ice-binding protein C-terminal domain-containing protein</fullName>
    </recommendedName>
</protein>
<dbReference type="NCBIfam" id="TIGR02595">
    <property type="entry name" value="PEP_CTERM"/>
    <property type="match status" value="1"/>
</dbReference>
<keyword evidence="1" id="KW-0732">Signal</keyword>
<name>A0A1U9NLD5_9BACT</name>
<dbReference type="RefSeq" id="WP_146661208.1">
    <property type="nucleotide sequence ID" value="NZ_CP019791.1"/>
</dbReference>
<keyword evidence="4" id="KW-1185">Reference proteome</keyword>
<evidence type="ECO:0000313" key="4">
    <source>
        <dbReference type="Proteomes" id="UP000189674"/>
    </source>
</evidence>
<dbReference type="KEGG" id="alus:STSP2_01475"/>
<sequence precursor="true">MKVSKFVFICVVALICSCQAFANYHVKYDFNNQWTGDYAPGWENTDFAGGEDPTGVMMQFAYAGLQGSGAVRIIATDTPDDSYWWADVNPTNVDEAAMAKQYNPWVSAWYWDEGYNSESGNTEGLHRGGQIFAVPDTQAGSGDWSDTQLGAGINSGDQYYYAYADNGGTTVAGTDTVRSEGWHQLKLQLSSDDGKIHYYIDGQEVGATVRDDYDNLLGFGLSTVFTNPLSEWSYNYPWSVWDDFEYGSSIPEPTTIALLGFGSAIFIRRRRA</sequence>
<evidence type="ECO:0000259" key="2">
    <source>
        <dbReference type="Pfam" id="PF07589"/>
    </source>
</evidence>
<dbReference type="Proteomes" id="UP000189674">
    <property type="component" value="Chromosome"/>
</dbReference>
<proteinExistence type="predicted"/>